<protein>
    <recommendedName>
        <fullName evidence="4">Sulfurtransferase</fullName>
    </recommendedName>
</protein>
<gene>
    <name evidence="2" type="ORF">N783_05815</name>
</gene>
<dbReference type="STRING" id="1385511.GCA_000425225_02022"/>
<dbReference type="EMBL" id="AVPF01000138">
    <property type="protein sequence ID" value="KGX83190.1"/>
    <property type="molecule type" value="Genomic_DNA"/>
</dbReference>
<dbReference type="Pfam" id="PF13025">
    <property type="entry name" value="DUF3886"/>
    <property type="match status" value="1"/>
</dbReference>
<feature type="compositionally biased region" description="Basic and acidic residues" evidence="1">
    <location>
        <begin position="7"/>
        <end position="63"/>
    </location>
</feature>
<dbReference type="RefSeq" id="WP_027446034.1">
    <property type="nucleotide sequence ID" value="NZ_AULJ01000020.1"/>
</dbReference>
<dbReference type="Proteomes" id="UP000030403">
    <property type="component" value="Unassembled WGS sequence"/>
</dbReference>
<proteinExistence type="predicted"/>
<reference evidence="2 3" key="1">
    <citation type="submission" date="2013-08" db="EMBL/GenBank/DDBJ databases">
        <authorList>
            <person name="Huang J."/>
            <person name="Wang G."/>
        </authorList>
    </citation>
    <scope>NUCLEOTIDE SEQUENCE [LARGE SCALE GENOMIC DNA]</scope>
    <source>
        <strain evidence="2 3">BH030004</strain>
    </source>
</reference>
<evidence type="ECO:0000313" key="3">
    <source>
        <dbReference type="Proteomes" id="UP000030403"/>
    </source>
</evidence>
<evidence type="ECO:0000313" key="2">
    <source>
        <dbReference type="EMBL" id="KGX83190.1"/>
    </source>
</evidence>
<dbReference type="AlphaFoldDB" id="A0A0A5FWV8"/>
<feature type="region of interest" description="Disordered" evidence="1">
    <location>
        <begin position="1"/>
        <end position="79"/>
    </location>
</feature>
<accession>A0A0A5FWV8</accession>
<evidence type="ECO:0000256" key="1">
    <source>
        <dbReference type="SAM" id="MobiDB-lite"/>
    </source>
</evidence>
<organism evidence="2 3">
    <name type="scientific">Pontibacillus marinus BH030004 = DSM 16465</name>
    <dbReference type="NCBI Taxonomy" id="1385511"/>
    <lineage>
        <taxon>Bacteria</taxon>
        <taxon>Bacillati</taxon>
        <taxon>Bacillota</taxon>
        <taxon>Bacilli</taxon>
        <taxon>Bacillales</taxon>
        <taxon>Bacillaceae</taxon>
        <taxon>Pontibacillus</taxon>
    </lineage>
</organism>
<comment type="caution">
    <text evidence="2">The sequence shown here is derived from an EMBL/GenBank/DDBJ whole genome shotgun (WGS) entry which is preliminary data.</text>
</comment>
<name>A0A0A5FWV8_9BACI</name>
<sequence length="79" mass="9714">MSKAKKQKQEQEGTLKELLGDDMLEQLRSKKSDLKKQEEQRQEEERRRKAEERKRREANKSFEELLNESDMDWKQFKDK</sequence>
<keyword evidence="3" id="KW-1185">Reference proteome</keyword>
<dbReference type="eggNOG" id="ENOG5033AKY">
    <property type="taxonomic scope" value="Bacteria"/>
</dbReference>
<dbReference type="InterPro" id="IPR024980">
    <property type="entry name" value="DUF3886"/>
</dbReference>
<evidence type="ECO:0008006" key="4">
    <source>
        <dbReference type="Google" id="ProtNLM"/>
    </source>
</evidence>